<keyword evidence="3 7" id="KW-1003">Cell membrane</keyword>
<evidence type="ECO:0000313" key="9">
    <source>
        <dbReference type="EMBL" id="MDT0320575.1"/>
    </source>
</evidence>
<evidence type="ECO:0000256" key="7">
    <source>
        <dbReference type="RuleBase" id="RU366058"/>
    </source>
</evidence>
<evidence type="ECO:0000256" key="4">
    <source>
        <dbReference type="ARBA" id="ARBA00022692"/>
    </source>
</evidence>
<feature type="transmembrane region" description="Helical" evidence="7">
    <location>
        <begin position="199"/>
        <end position="218"/>
    </location>
</feature>
<accession>A0ABU2LSL4</accession>
<dbReference type="Proteomes" id="UP001183420">
    <property type="component" value="Unassembled WGS sequence"/>
</dbReference>
<sequence>MPETIPPPSPAALPSRVLFSPWGRLALLVLLVAGAGCVVLVIGRDRLLDGADGWWAGPLFAAGYALGTLALVPKPALSAAAGALFGLPYGLTVAAVGTTLGALLGFAAGRLLGRDAARSLLDRSAALSRLEERLTDRAFRGVLVLRLLPVVPFAAVNLGAAVSRMRWPPFAAATLLGTVPGNAVAVLAGASAGDPSSPATLWLPAAAVLALLATTALARRVRTRLPARDATR</sequence>
<dbReference type="InterPro" id="IPR015414">
    <property type="entry name" value="TMEM64"/>
</dbReference>
<dbReference type="PANTHER" id="PTHR12677">
    <property type="entry name" value="GOLGI APPARATUS MEMBRANE PROTEIN TVP38-RELATED"/>
    <property type="match status" value="1"/>
</dbReference>
<comment type="subcellular location">
    <subcellularLocation>
        <location evidence="1 7">Cell membrane</location>
        <topology evidence="1 7">Multi-pass membrane protein</topology>
    </subcellularLocation>
</comment>
<evidence type="ECO:0000256" key="1">
    <source>
        <dbReference type="ARBA" id="ARBA00004651"/>
    </source>
</evidence>
<gene>
    <name evidence="9" type="ORF">RNC47_19765</name>
</gene>
<feature type="transmembrane region" description="Helical" evidence="7">
    <location>
        <begin position="25"/>
        <end position="42"/>
    </location>
</feature>
<organism evidence="9 10">
    <name type="scientific">Streptomyces millisiae</name>
    <dbReference type="NCBI Taxonomy" id="3075542"/>
    <lineage>
        <taxon>Bacteria</taxon>
        <taxon>Bacillati</taxon>
        <taxon>Actinomycetota</taxon>
        <taxon>Actinomycetes</taxon>
        <taxon>Kitasatosporales</taxon>
        <taxon>Streptomycetaceae</taxon>
        <taxon>Streptomyces</taxon>
    </lineage>
</organism>
<evidence type="ECO:0000313" key="10">
    <source>
        <dbReference type="Proteomes" id="UP001183420"/>
    </source>
</evidence>
<dbReference type="EMBL" id="JAVREM010000026">
    <property type="protein sequence ID" value="MDT0320575.1"/>
    <property type="molecule type" value="Genomic_DNA"/>
</dbReference>
<name>A0ABU2LSL4_9ACTN</name>
<comment type="similarity">
    <text evidence="2 7">Belongs to the TVP38/TMEM64 family.</text>
</comment>
<evidence type="ECO:0000256" key="6">
    <source>
        <dbReference type="ARBA" id="ARBA00023136"/>
    </source>
</evidence>
<feature type="transmembrane region" description="Helical" evidence="7">
    <location>
        <begin position="170"/>
        <end position="193"/>
    </location>
</feature>
<feature type="transmembrane region" description="Helical" evidence="7">
    <location>
        <begin position="84"/>
        <end position="108"/>
    </location>
</feature>
<feature type="transmembrane region" description="Helical" evidence="7">
    <location>
        <begin position="54"/>
        <end position="72"/>
    </location>
</feature>
<reference evidence="10" key="1">
    <citation type="submission" date="2023-07" db="EMBL/GenBank/DDBJ databases">
        <title>30 novel species of actinomycetes from the DSMZ collection.</title>
        <authorList>
            <person name="Nouioui I."/>
        </authorList>
    </citation>
    <scope>NUCLEOTIDE SEQUENCE [LARGE SCALE GENOMIC DNA]</scope>
    <source>
        <strain evidence="10">DSM 44918</strain>
    </source>
</reference>
<dbReference type="Pfam" id="PF09335">
    <property type="entry name" value="VTT_dom"/>
    <property type="match status" value="1"/>
</dbReference>
<proteinExistence type="inferred from homology"/>
<evidence type="ECO:0000259" key="8">
    <source>
        <dbReference type="Pfam" id="PF09335"/>
    </source>
</evidence>
<keyword evidence="6 7" id="KW-0472">Membrane</keyword>
<evidence type="ECO:0000256" key="3">
    <source>
        <dbReference type="ARBA" id="ARBA00022475"/>
    </source>
</evidence>
<protein>
    <recommendedName>
        <fullName evidence="7">TVP38/TMEM64 family membrane protein</fullName>
    </recommendedName>
</protein>
<dbReference type="PANTHER" id="PTHR12677:SF59">
    <property type="entry name" value="GOLGI APPARATUS MEMBRANE PROTEIN TVP38-RELATED"/>
    <property type="match status" value="1"/>
</dbReference>
<evidence type="ECO:0000256" key="2">
    <source>
        <dbReference type="ARBA" id="ARBA00008640"/>
    </source>
</evidence>
<feature type="domain" description="VTT" evidence="8">
    <location>
        <begin position="72"/>
        <end position="190"/>
    </location>
</feature>
<keyword evidence="10" id="KW-1185">Reference proteome</keyword>
<dbReference type="InterPro" id="IPR032816">
    <property type="entry name" value="VTT_dom"/>
</dbReference>
<evidence type="ECO:0000256" key="5">
    <source>
        <dbReference type="ARBA" id="ARBA00022989"/>
    </source>
</evidence>
<keyword evidence="4 7" id="KW-0812">Transmembrane</keyword>
<comment type="caution">
    <text evidence="9">The sequence shown here is derived from an EMBL/GenBank/DDBJ whole genome shotgun (WGS) entry which is preliminary data.</text>
</comment>
<keyword evidence="5 7" id="KW-1133">Transmembrane helix</keyword>
<dbReference type="RefSeq" id="WP_311600536.1">
    <property type="nucleotide sequence ID" value="NZ_JAVREM010000026.1"/>
</dbReference>